<dbReference type="AlphaFoldDB" id="A0A855XB48"/>
<dbReference type="InterPro" id="IPR014782">
    <property type="entry name" value="Peptidase_M1_dom"/>
</dbReference>
<comment type="caution">
    <text evidence="2">The sequence shown here is derived from an EMBL/GenBank/DDBJ whole genome shotgun (WGS) entry which is preliminary data.</text>
</comment>
<dbReference type="EMBL" id="PQAP01000006">
    <property type="protein sequence ID" value="PWB75951.1"/>
    <property type="molecule type" value="Genomic_DNA"/>
</dbReference>
<accession>A0A855XB48</accession>
<dbReference type="InterPro" id="IPR027268">
    <property type="entry name" value="Peptidase_M4/M1_CTD_sf"/>
</dbReference>
<evidence type="ECO:0000313" key="3">
    <source>
        <dbReference type="Proteomes" id="UP000250918"/>
    </source>
</evidence>
<name>A0A855XB48_9BACT</name>
<dbReference type="SUPFAM" id="SSF55486">
    <property type="entry name" value="Metalloproteases ('zincins'), catalytic domain"/>
    <property type="match status" value="1"/>
</dbReference>
<evidence type="ECO:0000259" key="1">
    <source>
        <dbReference type="Pfam" id="PF01433"/>
    </source>
</evidence>
<sequence>MALLWATGSAAADRISISAELDTTCRTIAGWVTVTWPSLNRPFSDVEFRLYANMRTNKFGPAGPGQLSDSTYTLVDTLLCGEVDVTNKSRAEGTDLYCPTDRTYAMGEALTVRLHFTTHVGTLSRGVDRLFQAGGEYLLDGWFPMPAPHRDGQWINVKYEGLTELVADFFDFDVRLTVPESLRAIGAGLTAADTTGGKVTYSYSLPEAHDFALYLSPAMEMKRYPHGSTAISIYTSRHNAYLADAIADVCGKTLDHIGGWVAPYPFPELQVVVCEIGFVGGIELPRMIILSEPPAGQFLGFKDVVAIHEVAHQWFYGIIASDQARTPWMDEAVSDYFTERVARTLYGENNFLDWWGITLDYSGLQRLQGLPAFDRLPITMPAEQYYSMSQYAATVYNKGAVTLRTLFNQLKPGDEESFWHRYYELYHFATPGESDFLRLISEYEPFVGNDIASRVLHNSQAVDYVIERIANEPFPTMAGSADSVPEAGKSGRRYRITVEYAMYHPIDLPVTLRLSFADGKIRDTTLAPVSGQGKLALEEDEPIISATLDPEWRIGLDKDLLNNSLSLNGNGSGLRLFSGITFLVESLFSYLWGM</sequence>
<organism evidence="2 3">
    <name type="scientific">candidate division GN15 bacterium</name>
    <dbReference type="NCBI Taxonomy" id="2072418"/>
    <lineage>
        <taxon>Bacteria</taxon>
        <taxon>candidate division GN15</taxon>
    </lineage>
</organism>
<reference evidence="2 3" key="1">
    <citation type="journal article" date="2018" name="ISME J.">
        <title>A methanotrophic archaeon couples anaerobic oxidation of methane to Fe(III) reduction.</title>
        <authorList>
            <person name="Cai C."/>
            <person name="Leu A.O."/>
            <person name="Xie G.J."/>
            <person name="Guo J."/>
            <person name="Feng Y."/>
            <person name="Zhao J.X."/>
            <person name="Tyson G.W."/>
            <person name="Yuan Z."/>
            <person name="Hu S."/>
        </authorList>
    </citation>
    <scope>NUCLEOTIDE SEQUENCE [LARGE SCALE GENOMIC DNA]</scope>
    <source>
        <strain evidence="2">FeB_12</strain>
    </source>
</reference>
<feature type="domain" description="Peptidase M1 membrane alanine aminopeptidase" evidence="1">
    <location>
        <begin position="305"/>
        <end position="443"/>
    </location>
</feature>
<evidence type="ECO:0000313" key="2">
    <source>
        <dbReference type="EMBL" id="PWB75951.1"/>
    </source>
</evidence>
<dbReference type="Gene3D" id="1.10.390.10">
    <property type="entry name" value="Neutral Protease Domain 2"/>
    <property type="match status" value="1"/>
</dbReference>
<protein>
    <recommendedName>
        <fullName evidence="1">Peptidase M1 membrane alanine aminopeptidase domain-containing protein</fullName>
    </recommendedName>
</protein>
<gene>
    <name evidence="2" type="ORF">C3F09_01440</name>
</gene>
<dbReference type="GO" id="GO:0008270">
    <property type="term" value="F:zinc ion binding"/>
    <property type="evidence" value="ECO:0007669"/>
    <property type="project" value="InterPro"/>
</dbReference>
<dbReference type="Proteomes" id="UP000250918">
    <property type="component" value="Unassembled WGS sequence"/>
</dbReference>
<dbReference type="GO" id="GO:0008237">
    <property type="term" value="F:metallopeptidase activity"/>
    <property type="evidence" value="ECO:0007669"/>
    <property type="project" value="InterPro"/>
</dbReference>
<proteinExistence type="predicted"/>
<dbReference type="Pfam" id="PF01433">
    <property type="entry name" value="Peptidase_M1"/>
    <property type="match status" value="1"/>
</dbReference>